<keyword evidence="2" id="KW-1185">Reference proteome</keyword>
<dbReference type="EMBL" id="CM001883">
    <property type="protein sequence ID" value="EOY08597.1"/>
    <property type="molecule type" value="Genomic_DNA"/>
</dbReference>
<proteinExistence type="predicted"/>
<dbReference type="HOGENOM" id="CLU_2311265_0_0_1"/>
<gene>
    <name evidence="1" type="ORF">TCM_023368</name>
</gene>
<protein>
    <submittedName>
        <fullName evidence="1">Uncharacterized protein</fullName>
    </submittedName>
</protein>
<organism evidence="1 2">
    <name type="scientific">Theobroma cacao</name>
    <name type="common">Cacao</name>
    <name type="synonym">Cocoa</name>
    <dbReference type="NCBI Taxonomy" id="3641"/>
    <lineage>
        <taxon>Eukaryota</taxon>
        <taxon>Viridiplantae</taxon>
        <taxon>Streptophyta</taxon>
        <taxon>Embryophyta</taxon>
        <taxon>Tracheophyta</taxon>
        <taxon>Spermatophyta</taxon>
        <taxon>Magnoliopsida</taxon>
        <taxon>eudicotyledons</taxon>
        <taxon>Gunneridae</taxon>
        <taxon>Pentapetalae</taxon>
        <taxon>rosids</taxon>
        <taxon>malvids</taxon>
        <taxon>Malvales</taxon>
        <taxon>Malvaceae</taxon>
        <taxon>Byttnerioideae</taxon>
        <taxon>Theobroma</taxon>
    </lineage>
</organism>
<evidence type="ECO:0000313" key="2">
    <source>
        <dbReference type="Proteomes" id="UP000026915"/>
    </source>
</evidence>
<sequence length="100" mass="11565">MAFDVTRPISIKMLCFSLQRDSLGFECNAFILMKILTTFRSEIGKVVNIKVIRRQLEPRLRCPRSFVSLVGILAFRSHTFTLVTPLEARVIFVCKYVHVM</sequence>
<dbReference type="Gramene" id="EOY08597">
    <property type="protein sequence ID" value="EOY08597"/>
    <property type="gene ID" value="TCM_023368"/>
</dbReference>
<name>A0A061EW12_THECC</name>
<dbReference type="AlphaFoldDB" id="A0A061EW12"/>
<reference evidence="1 2" key="1">
    <citation type="journal article" date="2013" name="Genome Biol.">
        <title>The genome sequence of the most widely cultivated cacao type and its use to identify candidate genes regulating pod color.</title>
        <authorList>
            <person name="Motamayor J.C."/>
            <person name="Mockaitis K."/>
            <person name="Schmutz J."/>
            <person name="Haiminen N."/>
            <person name="Iii D.L."/>
            <person name="Cornejo O."/>
            <person name="Findley S.D."/>
            <person name="Zheng P."/>
            <person name="Utro F."/>
            <person name="Royaert S."/>
            <person name="Saski C."/>
            <person name="Jenkins J."/>
            <person name="Podicheti R."/>
            <person name="Zhao M."/>
            <person name="Scheffler B.E."/>
            <person name="Stack J.C."/>
            <person name="Feltus F.A."/>
            <person name="Mustiga G.M."/>
            <person name="Amores F."/>
            <person name="Phillips W."/>
            <person name="Marelli J.P."/>
            <person name="May G.D."/>
            <person name="Shapiro H."/>
            <person name="Ma J."/>
            <person name="Bustamante C.D."/>
            <person name="Schnell R.J."/>
            <person name="Main D."/>
            <person name="Gilbert D."/>
            <person name="Parida L."/>
            <person name="Kuhn D.N."/>
        </authorList>
    </citation>
    <scope>NUCLEOTIDE SEQUENCE [LARGE SCALE GENOMIC DNA]</scope>
    <source>
        <strain evidence="2">cv. Matina 1-6</strain>
    </source>
</reference>
<evidence type="ECO:0000313" key="1">
    <source>
        <dbReference type="EMBL" id="EOY08597.1"/>
    </source>
</evidence>
<dbReference type="Proteomes" id="UP000026915">
    <property type="component" value="Chromosome 5"/>
</dbReference>
<accession>A0A061EW12</accession>
<dbReference type="InParanoid" id="A0A061EW12"/>